<evidence type="ECO:0000313" key="1">
    <source>
        <dbReference type="EMBL" id="KAJ6427091.1"/>
    </source>
</evidence>
<dbReference type="AlphaFoldDB" id="A0AAD6PEZ4"/>
<gene>
    <name evidence="1" type="ORF">OIU84_022650</name>
</gene>
<reference evidence="1 2" key="1">
    <citation type="journal article" date="2023" name="Int. J. Mol. Sci.">
        <title>De Novo Assembly and Annotation of 11 Diverse Shrub Willow (Salix) Genomes Reveals Novel Gene Organization in Sex-Linked Regions.</title>
        <authorList>
            <person name="Hyden B."/>
            <person name="Feng K."/>
            <person name="Yates T.B."/>
            <person name="Jawdy S."/>
            <person name="Cereghino C."/>
            <person name="Smart L.B."/>
            <person name="Muchero W."/>
        </authorList>
    </citation>
    <scope>NUCLEOTIDE SEQUENCE [LARGE SCALE GENOMIC DNA]</scope>
    <source>
        <tissue evidence="1">Shoot tip</tissue>
    </source>
</reference>
<name>A0AAD6PEZ4_9ROSI</name>
<protein>
    <submittedName>
        <fullName evidence="1">Uncharacterized protein</fullName>
    </submittedName>
</protein>
<dbReference type="EMBL" id="JAPFFJ010000005">
    <property type="protein sequence ID" value="KAJ6427091.1"/>
    <property type="molecule type" value="Genomic_DNA"/>
</dbReference>
<comment type="caution">
    <text evidence="1">The sequence shown here is derived from an EMBL/GenBank/DDBJ whole genome shotgun (WGS) entry which is preliminary data.</text>
</comment>
<organism evidence="1 2">
    <name type="scientific">Salix udensis</name>
    <dbReference type="NCBI Taxonomy" id="889485"/>
    <lineage>
        <taxon>Eukaryota</taxon>
        <taxon>Viridiplantae</taxon>
        <taxon>Streptophyta</taxon>
        <taxon>Embryophyta</taxon>
        <taxon>Tracheophyta</taxon>
        <taxon>Spermatophyta</taxon>
        <taxon>Magnoliopsida</taxon>
        <taxon>eudicotyledons</taxon>
        <taxon>Gunneridae</taxon>
        <taxon>Pentapetalae</taxon>
        <taxon>rosids</taxon>
        <taxon>fabids</taxon>
        <taxon>Malpighiales</taxon>
        <taxon>Salicaceae</taxon>
        <taxon>Saliceae</taxon>
        <taxon>Salix</taxon>
    </lineage>
</organism>
<evidence type="ECO:0000313" key="2">
    <source>
        <dbReference type="Proteomes" id="UP001162972"/>
    </source>
</evidence>
<accession>A0AAD6PEZ4</accession>
<proteinExistence type="predicted"/>
<keyword evidence="2" id="KW-1185">Reference proteome</keyword>
<dbReference type="Proteomes" id="UP001162972">
    <property type="component" value="Chromosome 1"/>
</dbReference>
<sequence length="108" mass="10513">MDVGAGELILPGAGAGGDIPSVGDSGSIGEGVGLEIGTGLIEGLSEGDEDIIGGGDETGETAGGGVMTGGAVDMVGGVERHLLVALLVVMMLGLEQWRLLRDLALGLA</sequence>